<dbReference type="STRING" id="1480694.DC28_02770"/>
<gene>
    <name evidence="1" type="ORF">DC28_02770</name>
</gene>
<dbReference type="InterPro" id="IPR031823">
    <property type="entry name" value="TatT"/>
</dbReference>
<sequence>MKEKKRNQPWTLVGILLMFLISVSSCSVQKLAVNMLADTLAGDGGSASVFMTDNDPRFVADALPFTIKLYELLLEQNPEHQGLQITTGSLYAMYANAFVWAPAELLPLEQWDEQRLAKQRAKNFYLRGRDYVLSGLDLQYPGFAEQALAGNPDPYFEQMTAEDVNALYWLGASWFGAFSLDAFDVELGISAASAAKILLFAYELDPEYNERTLDEFLISFHAAAPQGLGGDPSKILYHFNRVVEVRGDRSVGPYLAYAQYAISIQDGELFTDLITKALEIPIEEYPESLLLNTIQRRKAQYLWDNRMDLFFDI</sequence>
<dbReference type="AlphaFoldDB" id="A0A098R095"/>
<accession>A0A098R095</accession>
<keyword evidence="2" id="KW-1185">Reference proteome</keyword>
<dbReference type="EMBL" id="JNUP01000023">
    <property type="protein sequence ID" value="KGE73590.1"/>
    <property type="molecule type" value="Genomic_DNA"/>
</dbReference>
<organism evidence="1 2">
    <name type="scientific">Spirochaeta lutea</name>
    <dbReference type="NCBI Taxonomy" id="1480694"/>
    <lineage>
        <taxon>Bacteria</taxon>
        <taxon>Pseudomonadati</taxon>
        <taxon>Spirochaetota</taxon>
        <taxon>Spirochaetia</taxon>
        <taxon>Spirochaetales</taxon>
        <taxon>Spirochaetaceae</taxon>
        <taxon>Spirochaeta</taxon>
    </lineage>
</organism>
<evidence type="ECO:0000313" key="1">
    <source>
        <dbReference type="EMBL" id="KGE73590.1"/>
    </source>
</evidence>
<dbReference type="RefSeq" id="WP_037545495.1">
    <property type="nucleotide sequence ID" value="NZ_JNUP01000023.1"/>
</dbReference>
<evidence type="ECO:0000313" key="2">
    <source>
        <dbReference type="Proteomes" id="UP000029692"/>
    </source>
</evidence>
<dbReference type="OrthoDB" id="356798at2"/>
<dbReference type="Pfam" id="PF16811">
    <property type="entry name" value="TAtT"/>
    <property type="match status" value="1"/>
</dbReference>
<dbReference type="eggNOG" id="ENOG502Z7TM">
    <property type="taxonomic scope" value="Bacteria"/>
</dbReference>
<comment type="caution">
    <text evidence="1">The sequence shown here is derived from an EMBL/GenBank/DDBJ whole genome shotgun (WGS) entry which is preliminary data.</text>
</comment>
<name>A0A098R095_9SPIO</name>
<dbReference type="Gene3D" id="1.25.40.920">
    <property type="entry name" value="TRAP transporter T-component"/>
    <property type="match status" value="1"/>
</dbReference>
<dbReference type="Proteomes" id="UP000029692">
    <property type="component" value="Unassembled WGS sequence"/>
</dbReference>
<dbReference type="InterPro" id="IPR038537">
    <property type="entry name" value="TatT_sf"/>
</dbReference>
<proteinExistence type="predicted"/>
<reference evidence="1 2" key="1">
    <citation type="submission" date="2014-05" db="EMBL/GenBank/DDBJ databases">
        <title>De novo Genome Sequence of Spirocheata sp.</title>
        <authorList>
            <person name="Shivani Y."/>
            <person name="Subhash Y."/>
            <person name="Tushar L."/>
            <person name="Sasikala C."/>
            <person name="Ramana C.V."/>
        </authorList>
    </citation>
    <scope>NUCLEOTIDE SEQUENCE [LARGE SCALE GENOMIC DNA]</scope>
    <source>
        <strain evidence="1 2">JC230</strain>
    </source>
</reference>
<protein>
    <submittedName>
        <fullName evidence="1">Uncharacterized protein</fullName>
    </submittedName>
</protein>
<dbReference type="PROSITE" id="PS51257">
    <property type="entry name" value="PROKAR_LIPOPROTEIN"/>
    <property type="match status" value="1"/>
</dbReference>